<comment type="caution">
    <text evidence="1">The sequence shown here is derived from an EMBL/GenBank/DDBJ whole genome shotgun (WGS) entry which is preliminary data.</text>
</comment>
<dbReference type="RefSeq" id="WP_202767405.1">
    <property type="nucleotide sequence ID" value="NZ_JAESWA010000022.1"/>
</dbReference>
<accession>A0A937FHC1</accession>
<evidence type="ECO:0000313" key="1">
    <source>
        <dbReference type="EMBL" id="MBL4932028.1"/>
    </source>
</evidence>
<dbReference type="EMBL" id="JAESWA010000022">
    <property type="protein sequence ID" value="MBL4932028.1"/>
    <property type="molecule type" value="Genomic_DNA"/>
</dbReference>
<evidence type="ECO:0000313" key="2">
    <source>
        <dbReference type="Proteomes" id="UP000623681"/>
    </source>
</evidence>
<organism evidence="1 2">
    <name type="scientific">Clostridium paridis</name>
    <dbReference type="NCBI Taxonomy" id="2803863"/>
    <lineage>
        <taxon>Bacteria</taxon>
        <taxon>Bacillati</taxon>
        <taxon>Bacillota</taxon>
        <taxon>Clostridia</taxon>
        <taxon>Eubacteriales</taxon>
        <taxon>Clostridiaceae</taxon>
        <taxon>Clostridium</taxon>
    </lineage>
</organism>
<sequence>MIKIKPHHFLDIIKLYGKGIDKFVPDEIYKHSFYSVANEIIKNHQAIVQITVNEDDICRTCKCINEKGLCTDKINHIEVINSKDEWNKILDKRIIEYAGLQEESEYLAHDFCTILYLIRENIKDIWREETEDLRNQRYENFCIGAKKYLEIL</sequence>
<dbReference type="AlphaFoldDB" id="A0A937FHC1"/>
<name>A0A937FHC1_9CLOT</name>
<keyword evidence="2" id="KW-1185">Reference proteome</keyword>
<protein>
    <recommendedName>
        <fullName evidence="3">DUF1284 domain-containing protein</fullName>
    </recommendedName>
</protein>
<dbReference type="Proteomes" id="UP000623681">
    <property type="component" value="Unassembled WGS sequence"/>
</dbReference>
<evidence type="ECO:0008006" key="3">
    <source>
        <dbReference type="Google" id="ProtNLM"/>
    </source>
</evidence>
<reference evidence="1" key="1">
    <citation type="submission" date="2021-01" db="EMBL/GenBank/DDBJ databases">
        <title>Genome public.</title>
        <authorList>
            <person name="Liu C."/>
            <person name="Sun Q."/>
        </authorList>
    </citation>
    <scope>NUCLEOTIDE SEQUENCE</scope>
    <source>
        <strain evidence="1">YIM B02565</strain>
    </source>
</reference>
<gene>
    <name evidence="1" type="ORF">JK634_09455</name>
</gene>
<proteinExistence type="predicted"/>